<keyword evidence="4 5" id="KW-0106">Calcium</keyword>
<evidence type="ECO:0000256" key="2">
    <source>
        <dbReference type="ARBA" id="ARBA00022723"/>
    </source>
</evidence>
<dbReference type="Ensembl" id="ENSLLET00000005198.1">
    <property type="protein sequence ID" value="ENSLLEP00000004981.1"/>
    <property type="gene ID" value="ENSLLEG00000003167.1"/>
</dbReference>
<dbReference type="AlphaFoldDB" id="A0A8C5M0N5"/>
<evidence type="ECO:0000313" key="8">
    <source>
        <dbReference type="Proteomes" id="UP000694569"/>
    </source>
</evidence>
<dbReference type="Proteomes" id="UP000694569">
    <property type="component" value="Unplaced"/>
</dbReference>
<evidence type="ECO:0000256" key="1">
    <source>
        <dbReference type="ARBA" id="ARBA00007323"/>
    </source>
</evidence>
<dbReference type="InterPro" id="IPR018247">
    <property type="entry name" value="EF_Hand_1_Ca_BS"/>
</dbReference>
<protein>
    <recommendedName>
        <fullName evidence="5">Protein S100</fullName>
    </recommendedName>
    <alternativeName>
        <fullName evidence="5">S100 calcium-binding protein</fullName>
    </alternativeName>
</protein>
<dbReference type="InterPro" id="IPR013787">
    <property type="entry name" value="S100_Ca-bd_sub"/>
</dbReference>
<keyword evidence="2 5" id="KW-0479">Metal-binding</keyword>
<name>A0A8C5M0N5_9ANUR</name>
<dbReference type="GO" id="GO:0005509">
    <property type="term" value="F:calcium ion binding"/>
    <property type="evidence" value="ECO:0007669"/>
    <property type="project" value="InterPro"/>
</dbReference>
<dbReference type="PANTHER" id="PTHR11639">
    <property type="entry name" value="S100 CALCIUM-BINDING PROTEIN"/>
    <property type="match status" value="1"/>
</dbReference>
<reference evidence="7" key="2">
    <citation type="submission" date="2025-09" db="UniProtKB">
        <authorList>
            <consortium name="Ensembl"/>
        </authorList>
    </citation>
    <scope>IDENTIFICATION</scope>
</reference>
<dbReference type="Gene3D" id="1.10.238.10">
    <property type="entry name" value="EF-hand"/>
    <property type="match status" value="1"/>
</dbReference>
<keyword evidence="3" id="KW-0677">Repeat</keyword>
<dbReference type="CDD" id="cd00213">
    <property type="entry name" value="S-100"/>
    <property type="match status" value="1"/>
</dbReference>
<evidence type="ECO:0000259" key="6">
    <source>
        <dbReference type="PROSITE" id="PS50222"/>
    </source>
</evidence>
<dbReference type="InterPro" id="IPR011992">
    <property type="entry name" value="EF-hand-dom_pair"/>
</dbReference>
<sequence length="100" mass="11394">MSAHKFTELETAICMIIEVFDKYSRTDGNNMTLSKGEMKTLLEKELPWLLSSAKKKDASDKLMKDLDENSDNEVDFNEFVTLVAALTCLGHKRFEKVSTK</sequence>
<evidence type="ECO:0000256" key="4">
    <source>
        <dbReference type="ARBA" id="ARBA00022837"/>
    </source>
</evidence>
<dbReference type="SMART" id="SM01394">
    <property type="entry name" value="S_100"/>
    <property type="match status" value="1"/>
</dbReference>
<comment type="similarity">
    <text evidence="1 5">Belongs to the S-100 family.</text>
</comment>
<dbReference type="GO" id="GO:0070062">
    <property type="term" value="C:extracellular exosome"/>
    <property type="evidence" value="ECO:0007669"/>
    <property type="project" value="TreeGrafter"/>
</dbReference>
<keyword evidence="8" id="KW-1185">Reference proteome</keyword>
<dbReference type="PROSITE" id="PS50222">
    <property type="entry name" value="EF_HAND_2"/>
    <property type="match status" value="1"/>
</dbReference>
<dbReference type="SUPFAM" id="SSF47473">
    <property type="entry name" value="EF-hand"/>
    <property type="match status" value="1"/>
</dbReference>
<evidence type="ECO:0000313" key="7">
    <source>
        <dbReference type="Ensembl" id="ENSLLEP00000004981.1"/>
    </source>
</evidence>
<dbReference type="PROSITE" id="PS00018">
    <property type="entry name" value="EF_HAND_1"/>
    <property type="match status" value="1"/>
</dbReference>
<dbReference type="GO" id="GO:0005737">
    <property type="term" value="C:cytoplasm"/>
    <property type="evidence" value="ECO:0007669"/>
    <property type="project" value="TreeGrafter"/>
</dbReference>
<dbReference type="InterPro" id="IPR002048">
    <property type="entry name" value="EF_hand_dom"/>
</dbReference>
<organism evidence="7 8">
    <name type="scientific">Leptobrachium leishanense</name>
    <name type="common">Leishan spiny toad</name>
    <dbReference type="NCBI Taxonomy" id="445787"/>
    <lineage>
        <taxon>Eukaryota</taxon>
        <taxon>Metazoa</taxon>
        <taxon>Chordata</taxon>
        <taxon>Craniata</taxon>
        <taxon>Vertebrata</taxon>
        <taxon>Euteleostomi</taxon>
        <taxon>Amphibia</taxon>
        <taxon>Batrachia</taxon>
        <taxon>Anura</taxon>
        <taxon>Pelobatoidea</taxon>
        <taxon>Megophryidae</taxon>
        <taxon>Leptobrachium</taxon>
    </lineage>
</organism>
<accession>A0A8C5M0N5</accession>
<feature type="domain" description="EF-hand" evidence="6">
    <location>
        <begin position="54"/>
        <end position="89"/>
    </location>
</feature>
<dbReference type="PROSITE" id="PS00303">
    <property type="entry name" value="S100_CABP"/>
    <property type="match status" value="1"/>
</dbReference>
<dbReference type="GO" id="GO:0048306">
    <property type="term" value="F:calcium-dependent protein binding"/>
    <property type="evidence" value="ECO:0007669"/>
    <property type="project" value="TreeGrafter"/>
</dbReference>
<dbReference type="GO" id="GO:0043542">
    <property type="term" value="P:endothelial cell migration"/>
    <property type="evidence" value="ECO:0007669"/>
    <property type="project" value="TreeGrafter"/>
</dbReference>
<dbReference type="GO" id="GO:0046914">
    <property type="term" value="F:transition metal ion binding"/>
    <property type="evidence" value="ECO:0007669"/>
    <property type="project" value="InterPro"/>
</dbReference>
<dbReference type="PANTHER" id="PTHR11639:SF134">
    <property type="entry name" value="PROTEIN S100-A1-RELATED"/>
    <property type="match status" value="1"/>
</dbReference>
<proteinExistence type="inferred from homology"/>
<dbReference type="GeneTree" id="ENSGT00940000162871"/>
<evidence type="ECO:0000256" key="5">
    <source>
        <dbReference type="RuleBase" id="RU361184"/>
    </source>
</evidence>
<evidence type="ECO:0000256" key="3">
    <source>
        <dbReference type="ARBA" id="ARBA00022737"/>
    </source>
</evidence>
<dbReference type="Pfam" id="PF01023">
    <property type="entry name" value="S_100"/>
    <property type="match status" value="1"/>
</dbReference>
<dbReference type="InterPro" id="IPR034325">
    <property type="entry name" value="S-100_dom"/>
</dbReference>
<dbReference type="InterPro" id="IPR001751">
    <property type="entry name" value="S100/CaBP7/8-like_CS"/>
</dbReference>
<reference evidence="7" key="1">
    <citation type="submission" date="2025-08" db="UniProtKB">
        <authorList>
            <consortium name="Ensembl"/>
        </authorList>
    </citation>
    <scope>IDENTIFICATION</scope>
</reference>